<comment type="pathway">
    <text evidence="1">Isoprenoid biosynthesis; dimethylallyl diphosphate biosynthesis; dimethylallyl diphosphate from isopentenyl diphosphate: step 1/1.</text>
</comment>
<evidence type="ECO:0000256" key="9">
    <source>
        <dbReference type="ARBA" id="ARBA00023235"/>
    </source>
</evidence>
<organism evidence="13 14">
    <name type="scientific">Pedobacter chitinilyticus</name>
    <dbReference type="NCBI Taxonomy" id="2233776"/>
    <lineage>
        <taxon>Bacteria</taxon>
        <taxon>Pseudomonadati</taxon>
        <taxon>Bacteroidota</taxon>
        <taxon>Sphingobacteriia</taxon>
        <taxon>Sphingobacteriales</taxon>
        <taxon>Sphingobacteriaceae</taxon>
        <taxon>Pedobacter</taxon>
    </lineage>
</organism>
<dbReference type="EC" id="5.3.3.2" evidence="3 10"/>
<sequence length="176" mass="20403">MEEVILVDTEDREIGLMEKMQAHREAKLHRAFSVFLLNDENEVLLQQRALDKYHCGGMWTNTCCSHPRAGETLQDAVSRRLKEEMGIACDTNWIYSFIYKADVGGGLFEHEFDHVFLGRFSGIPQPDENEVSEWKYMTVDALREDVEAHPVKYTPWFKIILAEVLNKGILDRLLNK</sequence>
<comment type="similarity">
    <text evidence="2">Belongs to the IPP isomerase type 1 family.</text>
</comment>
<dbReference type="GO" id="GO:0050992">
    <property type="term" value="P:dimethylallyl diphosphate biosynthetic process"/>
    <property type="evidence" value="ECO:0007669"/>
    <property type="project" value="UniProtKB-UniPathway"/>
</dbReference>
<feature type="domain" description="Nudix hydrolase" evidence="12">
    <location>
        <begin position="27"/>
        <end position="159"/>
    </location>
</feature>
<dbReference type="UniPathway" id="UPA00059">
    <property type="reaction ID" value="UER00104"/>
</dbReference>
<dbReference type="SUPFAM" id="SSF55811">
    <property type="entry name" value="Nudix"/>
    <property type="match status" value="1"/>
</dbReference>
<dbReference type="EMBL" id="SAYW01000001">
    <property type="protein sequence ID" value="RWU10973.1"/>
    <property type="molecule type" value="Genomic_DNA"/>
</dbReference>
<dbReference type="InterPro" id="IPR015797">
    <property type="entry name" value="NUDIX_hydrolase-like_dom_sf"/>
</dbReference>
<dbReference type="Pfam" id="PF00293">
    <property type="entry name" value="NUDIX"/>
    <property type="match status" value="1"/>
</dbReference>
<evidence type="ECO:0000256" key="10">
    <source>
        <dbReference type="NCBIfam" id="TIGR02150"/>
    </source>
</evidence>
<dbReference type="PIRSF" id="PIRSF018427">
    <property type="entry name" value="Isopntndiph_ism"/>
    <property type="match status" value="1"/>
</dbReference>
<keyword evidence="5" id="KW-0479">Metal-binding</keyword>
<keyword evidence="6" id="KW-0460">Magnesium</keyword>
<protein>
    <recommendedName>
        <fullName evidence="3 10">Isopentenyl-diphosphate delta-isomerase</fullName>
        <ecNumber evidence="3 10">5.3.3.2</ecNumber>
    </recommendedName>
</protein>
<evidence type="ECO:0000313" key="13">
    <source>
        <dbReference type="EMBL" id="RWU10973.1"/>
    </source>
</evidence>
<evidence type="ECO:0000256" key="3">
    <source>
        <dbReference type="ARBA" id="ARBA00012057"/>
    </source>
</evidence>
<keyword evidence="8" id="KW-0414">Isoprene biosynthesis</keyword>
<dbReference type="GO" id="GO:0046872">
    <property type="term" value="F:metal ion binding"/>
    <property type="evidence" value="ECO:0007669"/>
    <property type="project" value="UniProtKB-KW"/>
</dbReference>
<reference evidence="13 14" key="1">
    <citation type="submission" date="2018-06" db="EMBL/GenBank/DDBJ databases">
        <title>Pedobacter endophyticus sp. nov., an endophytic bacterium isolated from a leaf of Triticum aestivum.</title>
        <authorList>
            <person name="Zhang L."/>
        </authorList>
    </citation>
    <scope>NUCLEOTIDE SEQUENCE [LARGE SCALE GENOMIC DNA]</scope>
    <source>
        <strain evidence="13 14">CM134L-2</strain>
    </source>
</reference>
<dbReference type="NCBIfam" id="TIGR02150">
    <property type="entry name" value="IPP_isom_1"/>
    <property type="match status" value="1"/>
</dbReference>
<dbReference type="InterPro" id="IPR056375">
    <property type="entry name" value="Idi_bact"/>
</dbReference>
<dbReference type="NCBIfam" id="NF002995">
    <property type="entry name" value="PRK03759.1"/>
    <property type="match status" value="1"/>
</dbReference>
<name>A0A3S3SXM7_9SPHI</name>
<dbReference type="OrthoDB" id="9809458at2"/>
<evidence type="ECO:0000256" key="11">
    <source>
        <dbReference type="PIRSR" id="PIRSR018427-1"/>
    </source>
</evidence>
<dbReference type="RefSeq" id="WP_113646457.1">
    <property type="nucleotide sequence ID" value="NZ_QMHN01000001.1"/>
</dbReference>
<feature type="active site" evidence="11">
    <location>
        <position position="64"/>
    </location>
</feature>
<gene>
    <name evidence="13" type="ORF">DPV69_06495</name>
</gene>
<dbReference type="PROSITE" id="PS51462">
    <property type="entry name" value="NUDIX"/>
    <property type="match status" value="1"/>
</dbReference>
<evidence type="ECO:0000256" key="5">
    <source>
        <dbReference type="ARBA" id="ARBA00022723"/>
    </source>
</evidence>
<dbReference type="GO" id="GO:0004452">
    <property type="term" value="F:isopentenyl-diphosphate delta-isomerase activity"/>
    <property type="evidence" value="ECO:0007669"/>
    <property type="project" value="UniProtKB-UniRule"/>
</dbReference>
<dbReference type="GO" id="GO:0005737">
    <property type="term" value="C:cytoplasm"/>
    <property type="evidence" value="ECO:0007669"/>
    <property type="project" value="TreeGrafter"/>
</dbReference>
<feature type="active site" evidence="11">
    <location>
        <position position="111"/>
    </location>
</feature>
<comment type="caution">
    <text evidence="13">The sequence shown here is derived from an EMBL/GenBank/DDBJ whole genome shotgun (WGS) entry which is preliminary data.</text>
</comment>
<dbReference type="PANTHER" id="PTHR10885:SF0">
    <property type="entry name" value="ISOPENTENYL-DIPHOSPHATE DELTA-ISOMERASE"/>
    <property type="match status" value="1"/>
</dbReference>
<dbReference type="PANTHER" id="PTHR10885">
    <property type="entry name" value="ISOPENTENYL-DIPHOSPHATE DELTA-ISOMERASE"/>
    <property type="match status" value="1"/>
</dbReference>
<proteinExistence type="inferred from homology"/>
<evidence type="ECO:0000259" key="12">
    <source>
        <dbReference type="PROSITE" id="PS51462"/>
    </source>
</evidence>
<dbReference type="GO" id="GO:0009240">
    <property type="term" value="P:isopentenyl diphosphate biosynthetic process"/>
    <property type="evidence" value="ECO:0007669"/>
    <property type="project" value="TreeGrafter"/>
</dbReference>
<dbReference type="Proteomes" id="UP000284120">
    <property type="component" value="Unassembled WGS sequence"/>
</dbReference>
<dbReference type="AlphaFoldDB" id="A0A3S3SXM7"/>
<keyword evidence="4" id="KW-0963">Cytoplasm</keyword>
<dbReference type="InterPro" id="IPR000086">
    <property type="entry name" value="NUDIX_hydrolase_dom"/>
</dbReference>
<accession>A0A3S3SXM7</accession>
<dbReference type="CDD" id="cd02885">
    <property type="entry name" value="NUDIX_IPP_Isomerase"/>
    <property type="match status" value="1"/>
</dbReference>
<keyword evidence="14" id="KW-1185">Reference proteome</keyword>
<evidence type="ECO:0000313" key="14">
    <source>
        <dbReference type="Proteomes" id="UP000284120"/>
    </source>
</evidence>
<keyword evidence="9 13" id="KW-0413">Isomerase</keyword>
<dbReference type="Gene3D" id="3.90.79.10">
    <property type="entry name" value="Nucleoside Triphosphate Pyrophosphohydrolase"/>
    <property type="match status" value="1"/>
</dbReference>
<dbReference type="HAMAP" id="MF_00202">
    <property type="entry name" value="Idi"/>
    <property type="match status" value="1"/>
</dbReference>
<evidence type="ECO:0000256" key="8">
    <source>
        <dbReference type="ARBA" id="ARBA00023229"/>
    </source>
</evidence>
<dbReference type="InterPro" id="IPR011876">
    <property type="entry name" value="IsopentenylPP_isomerase_typ1"/>
</dbReference>
<evidence type="ECO:0000256" key="4">
    <source>
        <dbReference type="ARBA" id="ARBA00022490"/>
    </source>
</evidence>
<evidence type="ECO:0000256" key="2">
    <source>
        <dbReference type="ARBA" id="ARBA00007579"/>
    </source>
</evidence>
<keyword evidence="7" id="KW-0464">Manganese</keyword>
<evidence type="ECO:0000256" key="1">
    <source>
        <dbReference type="ARBA" id="ARBA00004826"/>
    </source>
</evidence>
<evidence type="ECO:0000256" key="7">
    <source>
        <dbReference type="ARBA" id="ARBA00023211"/>
    </source>
</evidence>
<evidence type="ECO:0000256" key="6">
    <source>
        <dbReference type="ARBA" id="ARBA00022842"/>
    </source>
</evidence>